<dbReference type="GO" id="GO:0005524">
    <property type="term" value="F:ATP binding"/>
    <property type="evidence" value="ECO:0007669"/>
    <property type="project" value="InterPro"/>
</dbReference>
<evidence type="ECO:0000313" key="3">
    <source>
        <dbReference type="Proteomes" id="UP000692954"/>
    </source>
</evidence>
<dbReference type="InterPro" id="IPR000719">
    <property type="entry name" value="Prot_kinase_dom"/>
</dbReference>
<dbReference type="OrthoDB" id="310015at2759"/>
<reference evidence="2" key="1">
    <citation type="submission" date="2021-01" db="EMBL/GenBank/DDBJ databases">
        <authorList>
            <consortium name="Genoscope - CEA"/>
            <person name="William W."/>
        </authorList>
    </citation>
    <scope>NUCLEOTIDE SEQUENCE</scope>
</reference>
<protein>
    <recommendedName>
        <fullName evidence="1">Protein kinase domain-containing protein</fullName>
    </recommendedName>
</protein>
<dbReference type="GO" id="GO:0004672">
    <property type="term" value="F:protein kinase activity"/>
    <property type="evidence" value="ECO:0007669"/>
    <property type="project" value="InterPro"/>
</dbReference>
<keyword evidence="3" id="KW-1185">Reference proteome</keyword>
<name>A0A8S1QKW2_9CILI</name>
<dbReference type="Pfam" id="PF00069">
    <property type="entry name" value="Pkinase"/>
    <property type="match status" value="1"/>
</dbReference>
<evidence type="ECO:0000313" key="2">
    <source>
        <dbReference type="EMBL" id="CAD8115297.1"/>
    </source>
</evidence>
<gene>
    <name evidence="2" type="ORF">PSON_ATCC_30995.1.T1080035</name>
</gene>
<comment type="caution">
    <text evidence="2">The sequence shown here is derived from an EMBL/GenBank/DDBJ whole genome shotgun (WGS) entry which is preliminary data.</text>
</comment>
<feature type="domain" description="Protein kinase" evidence="1">
    <location>
        <begin position="24"/>
        <end position="284"/>
    </location>
</feature>
<dbReference type="EMBL" id="CAJJDN010000108">
    <property type="protein sequence ID" value="CAD8115297.1"/>
    <property type="molecule type" value="Genomic_DNA"/>
</dbReference>
<evidence type="ECO:0000259" key="1">
    <source>
        <dbReference type="PROSITE" id="PS50011"/>
    </source>
</evidence>
<organism evidence="2 3">
    <name type="scientific">Paramecium sonneborni</name>
    <dbReference type="NCBI Taxonomy" id="65129"/>
    <lineage>
        <taxon>Eukaryota</taxon>
        <taxon>Sar</taxon>
        <taxon>Alveolata</taxon>
        <taxon>Ciliophora</taxon>
        <taxon>Intramacronucleata</taxon>
        <taxon>Oligohymenophorea</taxon>
        <taxon>Peniculida</taxon>
        <taxon>Parameciidae</taxon>
        <taxon>Paramecium</taxon>
    </lineage>
</organism>
<dbReference type="AlphaFoldDB" id="A0A8S1QKW2"/>
<dbReference type="PROSITE" id="PS50011">
    <property type="entry name" value="PROTEIN_KINASE_DOM"/>
    <property type="match status" value="1"/>
</dbReference>
<accession>A0A8S1QKW2</accession>
<dbReference type="Proteomes" id="UP000692954">
    <property type="component" value="Unassembled WGS sequence"/>
</dbReference>
<proteinExistence type="predicted"/>
<sequence>MGQSESLQTNSNYSLFFKTFSSQFKPIESKNEIQSGQIYVNEANQEMVIEIPYRIFNHESDEPWQKSQIMIKKIQAPYIIDYFGSIEKQTSEICSTSSIILSYFEYIPHNLEKEILQRKQHQEAFSEKEIWYFLWSISQALYDLKQKGYYHKDLRPATIALKSNGQIKLCPIGILLDQDNSINKYIDNKLESSIPPTLKKQLSQNQQPKIQWNLIDAYALGQTMLDLMILNLNNNIDEQQIIELQNQCYNHYSIQLIRIMELLMSESENQLIIDDVYYILKPYNNKIINFQDFKILYEEVKQQSLHLNNTLKCKSVIESFPHRYTHLTKSSQHQRAQSEIIYETQQYQQQSIKVETQQLKQQIQPKLFNNLESERSQSRINHQNNDTVSYKIARQDIFPQEKEPQFRVQDICVNQQQLSIPNQQPKLLQKILLQSQLVPSTQQPQQHIPSHFPQTSPIIYGSQSHNQASPQIQSSSNVIVGPSPTILDQPIDPSLLQKTSIMPISSKFIQPSVVIPKAEIQYGSLPQINPNQIINRTAKTINPSNHVNPTEYTIDTQNQQYHFQIPLQNVPYQASNYNFNLPNQQINSIPQTQTQNQNFTTPIQPHKITNLPLKSSNLMYSQTQQPNQTKQAPIDNFKQQYNNFDRIQNVLRDSEDLLQQINKQ</sequence>